<feature type="compositionally biased region" description="Acidic residues" evidence="2">
    <location>
        <begin position="262"/>
        <end position="288"/>
    </location>
</feature>
<feature type="domain" description="UBC core" evidence="3">
    <location>
        <begin position="6"/>
        <end position="165"/>
    </location>
</feature>
<keyword evidence="5" id="KW-1185">Reference proteome</keyword>
<sequence length="341" mass="37252">MAASRAAARRLMQEQALLRTEKWINFEDDEDTNLFCWRFGLMVINADSAFGGGYLRAEMVFKDDYPYRPPAFRFLTPITHPNVYADGRVCISILHPPGDDEMSGEAAAERWTSVQGAESVLRSILLLLDHPEPSSPANVAAGKMFRFEPRAYAAEARRAVERSLRGLPQGFTMPQSLEDDGPLAAAGGAQRPVSGLLAEAQALVAAQAAAAAAAAQAPGRRGANGRVLRGIRPEDPYETDWELPDEYYSDGWVQDPDRGFWEDNEGADQEPDDEDDEESESEDVDGSETNDKLEDKADDNATAVVAAAAAGLEVDPAEEAALWEYLGFEIPECTRVVGIPW</sequence>
<dbReference type="Gene3D" id="3.10.110.10">
    <property type="entry name" value="Ubiquitin Conjugating Enzyme"/>
    <property type="match status" value="1"/>
</dbReference>
<dbReference type="InterPro" id="IPR016135">
    <property type="entry name" value="UBQ-conjugating_enzyme/RWD"/>
</dbReference>
<feature type="region of interest" description="Disordered" evidence="2">
    <location>
        <begin position="214"/>
        <end position="298"/>
    </location>
</feature>
<evidence type="ECO:0000313" key="5">
    <source>
        <dbReference type="Proteomes" id="UP001600064"/>
    </source>
</evidence>
<protein>
    <recommendedName>
        <fullName evidence="3">UBC core domain-containing protein</fullName>
    </recommendedName>
</protein>
<accession>A0ABR4DHU1</accession>
<proteinExistence type="predicted"/>
<feature type="region of interest" description="Disordered" evidence="2">
    <location>
        <begin position="167"/>
        <end position="188"/>
    </location>
</feature>
<evidence type="ECO:0000256" key="2">
    <source>
        <dbReference type="SAM" id="MobiDB-lite"/>
    </source>
</evidence>
<evidence type="ECO:0000259" key="3">
    <source>
        <dbReference type="PROSITE" id="PS50127"/>
    </source>
</evidence>
<keyword evidence="1" id="KW-0833">Ubl conjugation pathway</keyword>
<evidence type="ECO:0000313" key="4">
    <source>
        <dbReference type="EMBL" id="KAL2269715.1"/>
    </source>
</evidence>
<evidence type="ECO:0000256" key="1">
    <source>
        <dbReference type="ARBA" id="ARBA00022786"/>
    </source>
</evidence>
<dbReference type="EMBL" id="JAZGUE010000002">
    <property type="protein sequence ID" value="KAL2269715.1"/>
    <property type="molecule type" value="Genomic_DNA"/>
</dbReference>
<dbReference type="InterPro" id="IPR000608">
    <property type="entry name" value="UBC"/>
</dbReference>
<dbReference type="PROSITE" id="PS50127">
    <property type="entry name" value="UBC_2"/>
    <property type="match status" value="1"/>
</dbReference>
<dbReference type="PANTHER" id="PTHR24067">
    <property type="entry name" value="UBIQUITIN-CONJUGATING ENZYME E2"/>
    <property type="match status" value="1"/>
</dbReference>
<dbReference type="Pfam" id="PF00179">
    <property type="entry name" value="UQ_con"/>
    <property type="match status" value="1"/>
</dbReference>
<organism evidence="4 5">
    <name type="scientific">Remersonia thermophila</name>
    <dbReference type="NCBI Taxonomy" id="72144"/>
    <lineage>
        <taxon>Eukaryota</taxon>
        <taxon>Fungi</taxon>
        <taxon>Dikarya</taxon>
        <taxon>Ascomycota</taxon>
        <taxon>Pezizomycotina</taxon>
        <taxon>Sordariomycetes</taxon>
        <taxon>Sordariomycetidae</taxon>
        <taxon>Sordariales</taxon>
        <taxon>Sordariales incertae sedis</taxon>
        <taxon>Remersonia</taxon>
    </lineage>
</organism>
<feature type="compositionally biased region" description="Basic and acidic residues" evidence="2">
    <location>
        <begin position="289"/>
        <end position="298"/>
    </location>
</feature>
<reference evidence="4 5" key="1">
    <citation type="journal article" date="2024" name="Commun. Biol.">
        <title>Comparative genomic analysis of thermophilic fungi reveals convergent evolutionary adaptations and gene losses.</title>
        <authorList>
            <person name="Steindorff A.S."/>
            <person name="Aguilar-Pontes M.V."/>
            <person name="Robinson A.J."/>
            <person name="Andreopoulos B."/>
            <person name="LaButti K."/>
            <person name="Kuo A."/>
            <person name="Mondo S."/>
            <person name="Riley R."/>
            <person name="Otillar R."/>
            <person name="Haridas S."/>
            <person name="Lipzen A."/>
            <person name="Grimwood J."/>
            <person name="Schmutz J."/>
            <person name="Clum A."/>
            <person name="Reid I.D."/>
            <person name="Moisan M.C."/>
            <person name="Butler G."/>
            <person name="Nguyen T.T.M."/>
            <person name="Dewar K."/>
            <person name="Conant G."/>
            <person name="Drula E."/>
            <person name="Henrissat B."/>
            <person name="Hansel C."/>
            <person name="Singer S."/>
            <person name="Hutchinson M.I."/>
            <person name="de Vries R.P."/>
            <person name="Natvig D.O."/>
            <person name="Powell A.J."/>
            <person name="Tsang A."/>
            <person name="Grigoriev I.V."/>
        </authorList>
    </citation>
    <scope>NUCLEOTIDE SEQUENCE [LARGE SCALE GENOMIC DNA]</scope>
    <source>
        <strain evidence="4 5">ATCC 22073</strain>
    </source>
</reference>
<dbReference type="InterPro" id="IPR050113">
    <property type="entry name" value="Ub_conjugating_enzyme"/>
</dbReference>
<dbReference type="SMART" id="SM00212">
    <property type="entry name" value="UBCc"/>
    <property type="match status" value="1"/>
</dbReference>
<gene>
    <name evidence="4" type="ORF">VTJ83DRAFT_1899</name>
</gene>
<name>A0ABR4DHU1_9PEZI</name>
<dbReference type="SUPFAM" id="SSF54495">
    <property type="entry name" value="UBC-like"/>
    <property type="match status" value="1"/>
</dbReference>
<dbReference type="Proteomes" id="UP001600064">
    <property type="component" value="Unassembled WGS sequence"/>
</dbReference>
<dbReference type="RefSeq" id="XP_070868439.1">
    <property type="nucleotide sequence ID" value="XM_071008108.1"/>
</dbReference>
<feature type="compositionally biased region" description="Acidic residues" evidence="2">
    <location>
        <begin position="236"/>
        <end position="248"/>
    </location>
</feature>
<comment type="caution">
    <text evidence="4">The sequence shown here is derived from an EMBL/GenBank/DDBJ whole genome shotgun (WGS) entry which is preliminary data.</text>
</comment>
<dbReference type="GeneID" id="98122752"/>